<protein>
    <submittedName>
        <fullName evidence="2">Uncharacterized protein</fullName>
    </submittedName>
</protein>
<sequence>MLHHHPLMLLGSGFQRLGTRKRFQQKELSIRVSFLLGYHHQAEEETKGKGCSLHSILSLLIMHKMKEGYGNDEITLYPTQVFSVNNWALKPNQPKEPPITDHMLAICAVDKPVEFKAPKTSSKASFIIHSESALRNDASVASTAEANPVNSAPSDFIPQQQGMNEGTINTSYDHLFAGASSVASQIKEETSNIIKLEDPVKLVSRVQPSFKDLDSPEDDHVIVLNDSDKDKDDEVHATKSVETEDTSVPKSSSPMSSQIQELTNQVLIIQSQKYKLKHKKNKAEAETTLLKAQLSFPNVEQLKELLVKSLKTEFLNILSAHDFSNSLPTELKDLPSKFNDLTKEWELPAKFLGVPSQVEMVKAKLKTIDTLPSLLKKVTNALNQFYQAITLEKTGGDNVPSASQARTQPAKGGEEHISSHNLLAFSKKSQKARKEELIDLLGPKVVNKYYNDKLQYDRYCDKMLNRRAVSRITNCDVLTRKGPITLKVYREDGTSEIIPNFKASDLHLGE</sequence>
<gene>
    <name evidence="2" type="ORF">Tco_0824012</name>
</gene>
<comment type="caution">
    <text evidence="2">The sequence shown here is derived from an EMBL/GenBank/DDBJ whole genome shotgun (WGS) entry which is preliminary data.</text>
</comment>
<feature type="compositionally biased region" description="Basic and acidic residues" evidence="1">
    <location>
        <begin position="225"/>
        <end position="242"/>
    </location>
</feature>
<evidence type="ECO:0000256" key="1">
    <source>
        <dbReference type="SAM" id="MobiDB-lite"/>
    </source>
</evidence>
<organism evidence="2 3">
    <name type="scientific">Tanacetum coccineum</name>
    <dbReference type="NCBI Taxonomy" id="301880"/>
    <lineage>
        <taxon>Eukaryota</taxon>
        <taxon>Viridiplantae</taxon>
        <taxon>Streptophyta</taxon>
        <taxon>Embryophyta</taxon>
        <taxon>Tracheophyta</taxon>
        <taxon>Spermatophyta</taxon>
        <taxon>Magnoliopsida</taxon>
        <taxon>eudicotyledons</taxon>
        <taxon>Gunneridae</taxon>
        <taxon>Pentapetalae</taxon>
        <taxon>asterids</taxon>
        <taxon>campanulids</taxon>
        <taxon>Asterales</taxon>
        <taxon>Asteraceae</taxon>
        <taxon>Asteroideae</taxon>
        <taxon>Anthemideae</taxon>
        <taxon>Anthemidinae</taxon>
        <taxon>Tanacetum</taxon>
    </lineage>
</organism>
<feature type="compositionally biased region" description="Low complexity" evidence="1">
    <location>
        <begin position="248"/>
        <end position="257"/>
    </location>
</feature>
<evidence type="ECO:0000313" key="3">
    <source>
        <dbReference type="Proteomes" id="UP001151760"/>
    </source>
</evidence>
<name>A0ABQ5AKI1_9ASTR</name>
<evidence type="ECO:0000313" key="2">
    <source>
        <dbReference type="EMBL" id="GJT02843.1"/>
    </source>
</evidence>
<dbReference type="Proteomes" id="UP001151760">
    <property type="component" value="Unassembled WGS sequence"/>
</dbReference>
<reference evidence="2" key="1">
    <citation type="journal article" date="2022" name="Int. J. Mol. Sci.">
        <title>Draft Genome of Tanacetum Coccineum: Genomic Comparison of Closely Related Tanacetum-Family Plants.</title>
        <authorList>
            <person name="Yamashiro T."/>
            <person name="Shiraishi A."/>
            <person name="Nakayama K."/>
            <person name="Satake H."/>
        </authorList>
    </citation>
    <scope>NUCLEOTIDE SEQUENCE</scope>
</reference>
<reference evidence="2" key="2">
    <citation type="submission" date="2022-01" db="EMBL/GenBank/DDBJ databases">
        <authorList>
            <person name="Yamashiro T."/>
            <person name="Shiraishi A."/>
            <person name="Satake H."/>
            <person name="Nakayama K."/>
        </authorList>
    </citation>
    <scope>NUCLEOTIDE SEQUENCE</scope>
</reference>
<keyword evidence="3" id="KW-1185">Reference proteome</keyword>
<feature type="region of interest" description="Disordered" evidence="1">
    <location>
        <begin position="397"/>
        <end position="416"/>
    </location>
</feature>
<accession>A0ABQ5AKI1</accession>
<feature type="region of interest" description="Disordered" evidence="1">
    <location>
        <begin position="225"/>
        <end position="257"/>
    </location>
</feature>
<dbReference type="EMBL" id="BQNB010012379">
    <property type="protein sequence ID" value="GJT02843.1"/>
    <property type="molecule type" value="Genomic_DNA"/>
</dbReference>
<proteinExistence type="predicted"/>